<keyword evidence="3 5" id="KW-1133">Transmembrane helix</keyword>
<dbReference type="PANTHER" id="PTHR22550">
    <property type="entry name" value="SPORE GERMINATION PROTEIN"/>
    <property type="match status" value="1"/>
</dbReference>
<reference evidence="7 8" key="1">
    <citation type="submission" date="2019-07" db="EMBL/GenBank/DDBJ databases">
        <title>Whole genome shotgun sequence of Adhaeribacter aerolatus NBRC 106133.</title>
        <authorList>
            <person name="Hosoyama A."/>
            <person name="Uohara A."/>
            <person name="Ohji S."/>
            <person name="Ichikawa N."/>
        </authorList>
    </citation>
    <scope>NUCLEOTIDE SEQUENCE [LARGE SCALE GENOMIC DNA]</scope>
    <source>
        <strain evidence="7 8">NBRC 106133</strain>
    </source>
</reference>
<keyword evidence="8" id="KW-1185">Reference proteome</keyword>
<comment type="caution">
    <text evidence="7">The sequence shown here is derived from an EMBL/GenBank/DDBJ whole genome shotgun (WGS) entry which is preliminary data.</text>
</comment>
<evidence type="ECO:0000259" key="6">
    <source>
        <dbReference type="PROSITE" id="PS50234"/>
    </source>
</evidence>
<evidence type="ECO:0000313" key="7">
    <source>
        <dbReference type="EMBL" id="GEO04158.1"/>
    </source>
</evidence>
<dbReference type="PROSITE" id="PS50234">
    <property type="entry name" value="VWFA"/>
    <property type="match status" value="1"/>
</dbReference>
<organism evidence="7 8">
    <name type="scientific">Adhaeribacter aerolatus</name>
    <dbReference type="NCBI Taxonomy" id="670289"/>
    <lineage>
        <taxon>Bacteria</taxon>
        <taxon>Pseudomonadati</taxon>
        <taxon>Bacteroidota</taxon>
        <taxon>Cytophagia</taxon>
        <taxon>Cytophagales</taxon>
        <taxon>Hymenobacteraceae</taxon>
        <taxon>Adhaeribacter</taxon>
    </lineage>
</organism>
<dbReference type="AlphaFoldDB" id="A0A512AWQ7"/>
<name>A0A512AWQ7_9BACT</name>
<evidence type="ECO:0000256" key="4">
    <source>
        <dbReference type="ARBA" id="ARBA00023136"/>
    </source>
</evidence>
<dbReference type="Gene3D" id="3.40.50.410">
    <property type="entry name" value="von Willebrand factor, type A domain"/>
    <property type="match status" value="1"/>
</dbReference>
<accession>A0A512AWQ7</accession>
<keyword evidence="4 5" id="KW-0472">Membrane</keyword>
<evidence type="ECO:0000256" key="3">
    <source>
        <dbReference type="ARBA" id="ARBA00022989"/>
    </source>
</evidence>
<dbReference type="SUPFAM" id="SSF53300">
    <property type="entry name" value="vWA-like"/>
    <property type="match status" value="1"/>
</dbReference>
<dbReference type="SMART" id="SM00327">
    <property type="entry name" value="VWA"/>
    <property type="match status" value="1"/>
</dbReference>
<evidence type="ECO:0000256" key="5">
    <source>
        <dbReference type="SAM" id="Phobius"/>
    </source>
</evidence>
<keyword evidence="1" id="KW-1003">Cell membrane</keyword>
<sequence length="304" mass="33342">MKKFGEPNMVNNLLIGYSTKRQLTKLHLKLAAIAFLLLALAGPKIIASQLRTETVGANVIFVLDVSLSMLAEDIPPNRLEKAKYIVSKAVNELTKSQIAIVVYSGIAYPLVPFTSDHESIKNALHGVNTNMLPIPGSSLKEAIEMAIRFKAKKNFGSNYIFLLSDGEDHLTIPNAILDSTVNKGFKIFTLGLGTLSGSPIPVRQANGRSVLKKDQDGKIVYTSLKDQSLKLLASKTGGQYKSILHTIDGVNFITTAVKEIESTYAASNTFRHYQSLFQWLLGLALVLLLIEIIISEGKYKLHQS</sequence>
<dbReference type="Proteomes" id="UP000321532">
    <property type="component" value="Unassembled WGS sequence"/>
</dbReference>
<evidence type="ECO:0000256" key="1">
    <source>
        <dbReference type="ARBA" id="ARBA00022475"/>
    </source>
</evidence>
<keyword evidence="2 5" id="KW-0812">Transmembrane</keyword>
<dbReference type="InterPro" id="IPR036465">
    <property type="entry name" value="vWFA_dom_sf"/>
</dbReference>
<gene>
    <name evidence="7" type="primary">batB</name>
    <name evidence="7" type="ORF">AAE02nite_18220</name>
</gene>
<protein>
    <submittedName>
        <fullName evidence="7">BatB protein</fullName>
    </submittedName>
</protein>
<dbReference type="EMBL" id="BJYS01000012">
    <property type="protein sequence ID" value="GEO04158.1"/>
    <property type="molecule type" value="Genomic_DNA"/>
</dbReference>
<feature type="domain" description="VWFA" evidence="6">
    <location>
        <begin position="58"/>
        <end position="260"/>
    </location>
</feature>
<feature type="transmembrane region" description="Helical" evidence="5">
    <location>
        <begin position="276"/>
        <end position="294"/>
    </location>
</feature>
<dbReference type="InterPro" id="IPR050768">
    <property type="entry name" value="UPF0353/GerABKA_families"/>
</dbReference>
<proteinExistence type="predicted"/>
<evidence type="ECO:0000256" key="2">
    <source>
        <dbReference type="ARBA" id="ARBA00022692"/>
    </source>
</evidence>
<dbReference type="Pfam" id="PF13519">
    <property type="entry name" value="VWA_2"/>
    <property type="match status" value="1"/>
</dbReference>
<evidence type="ECO:0000313" key="8">
    <source>
        <dbReference type="Proteomes" id="UP000321532"/>
    </source>
</evidence>
<dbReference type="PANTHER" id="PTHR22550:SF5">
    <property type="entry name" value="LEUCINE ZIPPER PROTEIN 4"/>
    <property type="match status" value="1"/>
</dbReference>
<dbReference type="InterPro" id="IPR002035">
    <property type="entry name" value="VWF_A"/>
</dbReference>